<evidence type="ECO:0000256" key="8">
    <source>
        <dbReference type="SAM" id="Coils"/>
    </source>
</evidence>
<dbReference type="GO" id="GO:0006357">
    <property type="term" value="P:regulation of transcription by RNA polymerase II"/>
    <property type="evidence" value="ECO:0007669"/>
    <property type="project" value="TreeGrafter"/>
</dbReference>
<evidence type="ECO:0000256" key="2">
    <source>
        <dbReference type="ARBA" id="ARBA00022771"/>
    </source>
</evidence>
<gene>
    <name evidence="12" type="ORF">DGAL_LOCUS15336</name>
</gene>
<dbReference type="GO" id="GO:0008360">
    <property type="term" value="P:regulation of cell shape"/>
    <property type="evidence" value="ECO:0007669"/>
    <property type="project" value="TreeGrafter"/>
</dbReference>
<dbReference type="GO" id="GO:0007010">
    <property type="term" value="P:cytoskeleton organization"/>
    <property type="evidence" value="ECO:0007669"/>
    <property type="project" value="TreeGrafter"/>
</dbReference>
<dbReference type="PROSITE" id="PS50014">
    <property type="entry name" value="BROMODOMAIN_2"/>
    <property type="match status" value="1"/>
</dbReference>
<evidence type="ECO:0000256" key="7">
    <source>
        <dbReference type="PROSITE-ProRule" id="PRU00309"/>
    </source>
</evidence>
<feature type="coiled-coil region" evidence="8">
    <location>
        <begin position="760"/>
        <end position="850"/>
    </location>
</feature>
<dbReference type="InterPro" id="IPR038441">
    <property type="entry name" value="THAP_Znf_sf"/>
</dbReference>
<sequence>MTNECCIPNCKNTQKTEKYTLFWAPKDNHQRKKWENIIPRKGPLRQTHRVCALHFQEQDVIKGKTVIINGKKDFYQYHPMQWKLRPGALPRIFPASIFDGISQRSPRSYQSPLQQQPKSPNVPVSQSGRRSTRSMTDEDFVASNHRPKIYSYDFESDRASEILDDIDSEESSSDYSDWTAESSERMWTPIPAKRARLRISNPMTLNNSLSLPAERLRPSDLLTAVIPRRTPFQPQMGDEVIYFRQGHELYVDAVNQQKHVDVHLRSLPWLNEQELVKIIGIKYDIKLPHRLFCLKLRLTPDPESGQETKSGVLNGGSFTVKYHNVEGVPDFLVLKQYYDWAIRRDWQPGERFRTFRNDSWHEGQIEMREPFSTHCPNSLFLCYRIRLENGQMERLSPWDMHETIKKTRGRPRSVNKTNPPGSIDCHSMDSASYKPQILDWPPVGDMDFECDRISNGISKIMNLTAAKPFTSPVNLEEYPLYVFVVKYPPMDLSTVKSRLDNRFYRRLAAVQYDIRTICSNAFKFNEPNSDIVRNASIISDLCLEVIRNRDSTDAITAVYQQLVEKYKSQTDEIIVENAVTVAKECVQPAPTTPRSNSRLNTQNSQPEQEEKKIPTPRSSIDVAPSSNDGRQSTTAVIATAVNPADNTDKTVASYSNNSCTCSIDVVPEDKVQYLNEKEQLDVDIENRFRTLVTTIESELHKERNLLSEQKQKIVALRASMSQQRREETVRPDNQWPEIFKLTRLMEEREKVHSPLVLLENKKLTQEMTFLEQQIVVKKLQVELNLMDAKDNPQKFHAIEKKLEENKLLAKQMENNLKPVSDELSSLKQKEKDLDRQISELKANFNNLLATMEVIATSIQNQISNMDTKKKDMICNLKERIHASKMLEMKLIKIAYQEAMMDSQKKAEEKLNKLNRLTESDQLDPLELDAIG</sequence>
<dbReference type="GO" id="GO:0005634">
    <property type="term" value="C:nucleus"/>
    <property type="evidence" value="ECO:0007669"/>
    <property type="project" value="TreeGrafter"/>
</dbReference>
<name>A0A8J2S065_9CRUS</name>
<evidence type="ECO:0000256" key="1">
    <source>
        <dbReference type="ARBA" id="ARBA00022723"/>
    </source>
</evidence>
<evidence type="ECO:0000256" key="5">
    <source>
        <dbReference type="ARBA" id="ARBA00023125"/>
    </source>
</evidence>
<dbReference type="SUPFAM" id="SSF47370">
    <property type="entry name" value="Bromodomain"/>
    <property type="match status" value="1"/>
</dbReference>
<evidence type="ECO:0000256" key="9">
    <source>
        <dbReference type="SAM" id="MobiDB-lite"/>
    </source>
</evidence>
<evidence type="ECO:0000256" key="4">
    <source>
        <dbReference type="ARBA" id="ARBA00023117"/>
    </source>
</evidence>
<dbReference type="PRINTS" id="PR00503">
    <property type="entry name" value="BROMODOMAIN"/>
</dbReference>
<dbReference type="FunFam" id="1.20.920.10:FF:000066">
    <property type="entry name" value="Transcription initiation factor TFIID subunit 1"/>
    <property type="match status" value="1"/>
</dbReference>
<dbReference type="SUPFAM" id="SSF57716">
    <property type="entry name" value="Glucocorticoid receptor-like (DNA-binding domain)"/>
    <property type="match status" value="1"/>
</dbReference>
<dbReference type="PROSITE" id="PS50950">
    <property type="entry name" value="ZF_THAP"/>
    <property type="match status" value="1"/>
</dbReference>
<dbReference type="InterPro" id="IPR006612">
    <property type="entry name" value="THAP_Znf"/>
</dbReference>
<dbReference type="EMBL" id="CAKKLH010000315">
    <property type="protein sequence ID" value="CAH0111685.1"/>
    <property type="molecule type" value="Genomic_DNA"/>
</dbReference>
<keyword evidence="1" id="KW-0479">Metal-binding</keyword>
<evidence type="ECO:0000313" key="13">
    <source>
        <dbReference type="Proteomes" id="UP000789390"/>
    </source>
</evidence>
<dbReference type="PANTHER" id="PTHR16266:SF17">
    <property type="entry name" value="BRWD3"/>
    <property type="match status" value="1"/>
</dbReference>
<comment type="caution">
    <text evidence="12">The sequence shown here is derived from an EMBL/GenBank/DDBJ whole genome shotgun (WGS) entry which is preliminary data.</text>
</comment>
<feature type="compositionally biased region" description="Polar residues" evidence="9">
    <location>
        <begin position="104"/>
        <end position="129"/>
    </location>
</feature>
<dbReference type="AlphaFoldDB" id="A0A8J2S065"/>
<dbReference type="Gene3D" id="6.20.210.20">
    <property type="entry name" value="THAP domain"/>
    <property type="match status" value="1"/>
</dbReference>
<keyword evidence="2 7" id="KW-0863">Zinc-finger</keyword>
<keyword evidence="5 7" id="KW-0238">DNA-binding</keyword>
<feature type="compositionally biased region" description="Polar residues" evidence="9">
    <location>
        <begin position="592"/>
        <end position="606"/>
    </location>
</feature>
<dbReference type="PANTHER" id="PTHR16266">
    <property type="entry name" value="WD REPEAT DOMAIN 9"/>
    <property type="match status" value="1"/>
</dbReference>
<accession>A0A8J2S065</accession>
<evidence type="ECO:0000259" key="10">
    <source>
        <dbReference type="PROSITE" id="PS50014"/>
    </source>
</evidence>
<keyword evidence="13" id="KW-1185">Reference proteome</keyword>
<dbReference type="Pfam" id="PF00439">
    <property type="entry name" value="Bromodomain"/>
    <property type="match status" value="1"/>
</dbReference>
<dbReference type="Proteomes" id="UP000789390">
    <property type="component" value="Unassembled WGS sequence"/>
</dbReference>
<dbReference type="Gene3D" id="1.20.920.10">
    <property type="entry name" value="Bromodomain-like"/>
    <property type="match status" value="1"/>
</dbReference>
<feature type="domain" description="Bromo" evidence="10">
    <location>
        <begin position="461"/>
        <end position="532"/>
    </location>
</feature>
<dbReference type="Pfam" id="PF25313">
    <property type="entry name" value="BRWD_AD"/>
    <property type="match status" value="1"/>
</dbReference>
<dbReference type="SMART" id="SM00980">
    <property type="entry name" value="THAP"/>
    <property type="match status" value="1"/>
</dbReference>
<dbReference type="GO" id="GO:0003677">
    <property type="term" value="F:DNA binding"/>
    <property type="evidence" value="ECO:0007669"/>
    <property type="project" value="UniProtKB-UniRule"/>
</dbReference>
<evidence type="ECO:0000256" key="3">
    <source>
        <dbReference type="ARBA" id="ARBA00022833"/>
    </source>
</evidence>
<protein>
    <submittedName>
        <fullName evidence="12">Uncharacterized protein</fullName>
    </submittedName>
</protein>
<dbReference type="InterPro" id="IPR001487">
    <property type="entry name" value="Bromodomain"/>
</dbReference>
<dbReference type="GO" id="GO:0008270">
    <property type="term" value="F:zinc ion binding"/>
    <property type="evidence" value="ECO:0007669"/>
    <property type="project" value="UniProtKB-KW"/>
</dbReference>
<proteinExistence type="predicted"/>
<feature type="region of interest" description="Disordered" evidence="9">
    <location>
        <begin position="104"/>
        <end position="140"/>
    </location>
</feature>
<dbReference type="OrthoDB" id="10265743at2759"/>
<keyword evidence="8" id="KW-0175">Coiled coil</keyword>
<dbReference type="Pfam" id="PF05485">
    <property type="entry name" value="THAP"/>
    <property type="match status" value="1"/>
</dbReference>
<organism evidence="12 13">
    <name type="scientific">Daphnia galeata</name>
    <dbReference type="NCBI Taxonomy" id="27404"/>
    <lineage>
        <taxon>Eukaryota</taxon>
        <taxon>Metazoa</taxon>
        <taxon>Ecdysozoa</taxon>
        <taxon>Arthropoda</taxon>
        <taxon>Crustacea</taxon>
        <taxon>Branchiopoda</taxon>
        <taxon>Diplostraca</taxon>
        <taxon>Cladocera</taxon>
        <taxon>Anomopoda</taxon>
        <taxon>Daphniidae</taxon>
        <taxon>Daphnia</taxon>
    </lineage>
</organism>
<dbReference type="SMART" id="SM00297">
    <property type="entry name" value="BROMO"/>
    <property type="match status" value="1"/>
</dbReference>
<evidence type="ECO:0000256" key="6">
    <source>
        <dbReference type="PROSITE-ProRule" id="PRU00035"/>
    </source>
</evidence>
<feature type="domain" description="THAP-type" evidence="11">
    <location>
        <begin position="1"/>
        <end position="93"/>
    </location>
</feature>
<dbReference type="InterPro" id="IPR057451">
    <property type="entry name" value="BRWD/PHIP_AD"/>
</dbReference>
<evidence type="ECO:0000313" key="12">
    <source>
        <dbReference type="EMBL" id="CAH0111685.1"/>
    </source>
</evidence>
<evidence type="ECO:0000259" key="11">
    <source>
        <dbReference type="PROSITE" id="PS50950"/>
    </source>
</evidence>
<feature type="region of interest" description="Disordered" evidence="9">
    <location>
        <begin position="586"/>
        <end position="631"/>
    </location>
</feature>
<dbReference type="InterPro" id="IPR036427">
    <property type="entry name" value="Bromodomain-like_sf"/>
</dbReference>
<keyword evidence="4 6" id="KW-0103">Bromodomain</keyword>
<dbReference type="InterPro" id="IPR052060">
    <property type="entry name" value="Bromo_WD_repeat"/>
</dbReference>
<reference evidence="12" key="1">
    <citation type="submission" date="2021-11" db="EMBL/GenBank/DDBJ databases">
        <authorList>
            <person name="Schell T."/>
        </authorList>
    </citation>
    <scope>NUCLEOTIDE SEQUENCE</scope>
    <source>
        <strain evidence="12">M5</strain>
    </source>
</reference>
<keyword evidence="3" id="KW-0862">Zinc</keyword>